<dbReference type="InterPro" id="IPR004013">
    <property type="entry name" value="PHP_dom"/>
</dbReference>
<reference evidence="2 3" key="1">
    <citation type="submission" date="2020-08" db="EMBL/GenBank/DDBJ databases">
        <authorList>
            <person name="Liu C."/>
            <person name="Sun Q."/>
        </authorList>
    </citation>
    <scope>NUCLEOTIDE SEQUENCE [LARGE SCALE GENOMIC DNA]</scope>
    <source>
        <strain evidence="2 3">NSJ-29</strain>
    </source>
</reference>
<feature type="domain" description="Polymerase/histidinol phosphatase N-terminal" evidence="1">
    <location>
        <begin position="5"/>
        <end position="70"/>
    </location>
</feature>
<protein>
    <submittedName>
        <fullName evidence="2">PHP domain-containing protein</fullName>
    </submittedName>
</protein>
<accession>A0A7G9GEZ6</accession>
<dbReference type="AlphaFoldDB" id="A0A7G9GEZ6"/>
<dbReference type="EMBL" id="CP060635">
    <property type="protein sequence ID" value="QNM09378.1"/>
    <property type="molecule type" value="Genomic_DNA"/>
</dbReference>
<dbReference type="InterPro" id="IPR052018">
    <property type="entry name" value="PHP_domain"/>
</dbReference>
<dbReference type="SMART" id="SM00481">
    <property type="entry name" value="POLIIIAc"/>
    <property type="match status" value="1"/>
</dbReference>
<dbReference type="Gene3D" id="1.10.150.650">
    <property type="match status" value="1"/>
</dbReference>
<dbReference type="SUPFAM" id="SSF89550">
    <property type="entry name" value="PHP domain-like"/>
    <property type="match status" value="1"/>
</dbReference>
<keyword evidence="3" id="KW-1185">Reference proteome</keyword>
<dbReference type="InterPro" id="IPR016195">
    <property type="entry name" value="Pol/histidinol_Pase-like"/>
</dbReference>
<proteinExistence type="predicted"/>
<dbReference type="Proteomes" id="UP000515860">
    <property type="component" value="Chromosome"/>
</dbReference>
<dbReference type="Gene3D" id="3.20.20.140">
    <property type="entry name" value="Metal-dependent hydrolases"/>
    <property type="match status" value="1"/>
</dbReference>
<dbReference type="Pfam" id="PF02811">
    <property type="entry name" value="PHP"/>
    <property type="match status" value="1"/>
</dbReference>
<evidence type="ECO:0000259" key="1">
    <source>
        <dbReference type="SMART" id="SM00481"/>
    </source>
</evidence>
<gene>
    <name evidence="2" type="ORF">H9Q79_03570</name>
</gene>
<dbReference type="PANTHER" id="PTHR42924">
    <property type="entry name" value="EXONUCLEASE"/>
    <property type="match status" value="1"/>
</dbReference>
<dbReference type="PANTHER" id="PTHR42924:SF3">
    <property type="entry name" value="POLYMERASE_HISTIDINOL PHOSPHATASE N-TERMINAL DOMAIN-CONTAINING PROTEIN"/>
    <property type="match status" value="1"/>
</dbReference>
<dbReference type="CDD" id="cd07438">
    <property type="entry name" value="PHP_HisPPase_AMP"/>
    <property type="match status" value="1"/>
</dbReference>
<dbReference type="KEGG" id="whj:H9Q79_03570"/>
<organism evidence="2 3">
    <name type="scientific">Wansuia hejianensis</name>
    <dbReference type="NCBI Taxonomy" id="2763667"/>
    <lineage>
        <taxon>Bacteria</taxon>
        <taxon>Bacillati</taxon>
        <taxon>Bacillota</taxon>
        <taxon>Clostridia</taxon>
        <taxon>Lachnospirales</taxon>
        <taxon>Lachnospiraceae</taxon>
        <taxon>Wansuia</taxon>
    </lineage>
</organism>
<dbReference type="GO" id="GO:0035312">
    <property type="term" value="F:5'-3' DNA exonuclease activity"/>
    <property type="evidence" value="ECO:0007669"/>
    <property type="project" value="TreeGrafter"/>
</dbReference>
<evidence type="ECO:0000313" key="2">
    <source>
        <dbReference type="EMBL" id="QNM09378.1"/>
    </source>
</evidence>
<dbReference type="GO" id="GO:0004534">
    <property type="term" value="F:5'-3' RNA exonuclease activity"/>
    <property type="evidence" value="ECO:0007669"/>
    <property type="project" value="TreeGrafter"/>
</dbReference>
<dbReference type="RefSeq" id="WP_118645881.1">
    <property type="nucleotide sequence ID" value="NZ_CP060635.1"/>
</dbReference>
<dbReference type="InterPro" id="IPR003141">
    <property type="entry name" value="Pol/His_phosphatase_N"/>
</dbReference>
<name>A0A7G9GEZ6_9FIRM</name>
<evidence type="ECO:0000313" key="3">
    <source>
        <dbReference type="Proteomes" id="UP000515860"/>
    </source>
</evidence>
<sequence>MQGYIDLHVHSNCSDGTFAPEELVAHALKKQLRAFALTDHDSIEGISRAEAAAEGTSLTVIPGIELSTEYQGKDIHILGLGIDPENKAFLDYLRRFQEARDLRNEKMIRRLQEYGVDITPEKMLEQFPDCIWTRSHFALYLQTHGYVKEMWDAFPKYIGNNAPCYVPREGITPRQAVQLVLEGKGHPVLAHPILYRLNPSRLEALVADLTSAGLQGIEAIYSQNRYTDESAMKQLAKRHGLAVTGGSDFHGANKKDIDLGSGKGNLKIPYELWENLASR</sequence>